<evidence type="ECO:0000256" key="1">
    <source>
        <dbReference type="ARBA" id="ARBA00008853"/>
    </source>
</evidence>
<reference evidence="4" key="1">
    <citation type="submission" date="2020-01" db="EMBL/GenBank/DDBJ databases">
        <title>Sphingomonas sp. strain CSW-10.</title>
        <authorList>
            <person name="Chen W.-M."/>
        </authorList>
    </citation>
    <scope>NUCLEOTIDE SEQUENCE [LARGE SCALE GENOMIC DNA]</scope>
    <source>
        <strain evidence="4">FSY-8</strain>
    </source>
</reference>
<dbReference type="EMBL" id="JAAAPO010000002">
    <property type="protein sequence ID" value="NBC35811.1"/>
    <property type="molecule type" value="Genomic_DNA"/>
</dbReference>
<dbReference type="SUPFAM" id="SSF63829">
    <property type="entry name" value="Calcium-dependent phosphotriesterase"/>
    <property type="match status" value="1"/>
</dbReference>
<evidence type="ECO:0000259" key="2">
    <source>
        <dbReference type="Pfam" id="PF08450"/>
    </source>
</evidence>
<name>A0ABW9XB96_9SPHN</name>
<gene>
    <name evidence="3" type="ORF">GTZ99_04490</name>
</gene>
<dbReference type="InterPro" id="IPR005511">
    <property type="entry name" value="SMP-30"/>
</dbReference>
<sequence length="287" mass="29985">MSMTAVWELGATLGEGPVWVARDAALWFVDIKAPAIHRFTPATGETRSWPAPAQVGWVLPSARGDMIAGLQTGICRFDPVTGLFTPIAAPEAHLPTNRLNDATVASDGAIWCGSMDDGEEADTGRFYRMDGAGCLDAGLPPICITNGPAFSPDGTVMYHNDTLGRRLWASDVVDGRITATRLFATIEDGAGYPDGPTVDAEGCVWVGLFCGWGVRRYAPDGRLLTTVSLPVANVTKVAFGGPDLRTAYATTAAKGLTAEERAAQPLAGALFAFDAGVAGLAGTLANI</sequence>
<protein>
    <submittedName>
        <fullName evidence="3">SMP-30/gluconolactonase/LRE family protein</fullName>
    </submittedName>
</protein>
<dbReference type="InterPro" id="IPR013658">
    <property type="entry name" value="SGL"/>
</dbReference>
<dbReference type="PANTHER" id="PTHR10907:SF47">
    <property type="entry name" value="REGUCALCIN"/>
    <property type="match status" value="1"/>
</dbReference>
<proteinExistence type="inferred from homology"/>
<dbReference type="Pfam" id="PF08450">
    <property type="entry name" value="SGL"/>
    <property type="match status" value="1"/>
</dbReference>
<comment type="similarity">
    <text evidence="1">Belongs to the SMP-30/CGR1 family.</text>
</comment>
<dbReference type="PANTHER" id="PTHR10907">
    <property type="entry name" value="REGUCALCIN"/>
    <property type="match status" value="1"/>
</dbReference>
<dbReference type="InterPro" id="IPR011042">
    <property type="entry name" value="6-blade_b-propeller_TolB-like"/>
</dbReference>
<keyword evidence="4" id="KW-1185">Reference proteome</keyword>
<feature type="domain" description="SMP-30/Gluconolactonase/LRE-like region" evidence="2">
    <location>
        <begin position="13"/>
        <end position="252"/>
    </location>
</feature>
<dbReference type="PRINTS" id="PR01790">
    <property type="entry name" value="SMP30FAMILY"/>
</dbReference>
<comment type="caution">
    <text evidence="3">The sequence shown here is derived from an EMBL/GenBank/DDBJ whole genome shotgun (WGS) entry which is preliminary data.</text>
</comment>
<dbReference type="Gene3D" id="2.120.10.30">
    <property type="entry name" value="TolB, C-terminal domain"/>
    <property type="match status" value="1"/>
</dbReference>
<accession>A0ABW9XB96</accession>
<evidence type="ECO:0000313" key="4">
    <source>
        <dbReference type="Proteomes" id="UP000753724"/>
    </source>
</evidence>
<dbReference type="Proteomes" id="UP000753724">
    <property type="component" value="Unassembled WGS sequence"/>
</dbReference>
<organism evidence="3 4">
    <name type="scientific">Novosphingobium ovatum</name>
    <dbReference type="NCBI Taxonomy" id="1908523"/>
    <lineage>
        <taxon>Bacteria</taxon>
        <taxon>Pseudomonadati</taxon>
        <taxon>Pseudomonadota</taxon>
        <taxon>Alphaproteobacteria</taxon>
        <taxon>Sphingomonadales</taxon>
        <taxon>Sphingomonadaceae</taxon>
        <taxon>Novosphingobium</taxon>
    </lineage>
</organism>
<evidence type="ECO:0000313" key="3">
    <source>
        <dbReference type="EMBL" id="NBC35811.1"/>
    </source>
</evidence>